<accession>A0A4S4LRX5</accession>
<evidence type="ECO:0000256" key="4">
    <source>
        <dbReference type="PROSITE-ProRule" id="PRU00047"/>
    </source>
</evidence>
<reference evidence="9 10" key="1">
    <citation type="submission" date="2019-02" db="EMBL/GenBank/DDBJ databases">
        <title>Genome sequencing of the rare red list fungi Antrodiella citrinella (Flaviporus citrinellus).</title>
        <authorList>
            <person name="Buettner E."/>
            <person name="Kellner H."/>
        </authorList>
    </citation>
    <scope>NUCLEOTIDE SEQUENCE [LARGE SCALE GENOMIC DNA]</scope>
    <source>
        <strain evidence="9 10">DSM 108506</strain>
    </source>
</reference>
<dbReference type="GO" id="GO:0009055">
    <property type="term" value="F:electron transfer activity"/>
    <property type="evidence" value="ECO:0007669"/>
    <property type="project" value="InterPro"/>
</dbReference>
<dbReference type="OrthoDB" id="2741429at2759"/>
<dbReference type="Gene3D" id="4.10.60.10">
    <property type="entry name" value="Zinc finger, CCHC-type"/>
    <property type="match status" value="1"/>
</dbReference>
<feature type="compositionally biased region" description="Low complexity" evidence="6">
    <location>
        <begin position="391"/>
        <end position="401"/>
    </location>
</feature>
<feature type="region of interest" description="Disordered" evidence="6">
    <location>
        <begin position="277"/>
        <end position="302"/>
    </location>
</feature>
<dbReference type="PROSITE" id="PS51007">
    <property type="entry name" value="CYTC"/>
    <property type="match status" value="1"/>
</dbReference>
<comment type="caution">
    <text evidence="9">The sequence shown here is derived from an EMBL/GenBank/DDBJ whole genome shotgun (WGS) entry which is preliminary data.</text>
</comment>
<evidence type="ECO:0008006" key="11">
    <source>
        <dbReference type="Google" id="ProtNLM"/>
    </source>
</evidence>
<dbReference type="GO" id="GO:0008270">
    <property type="term" value="F:zinc ion binding"/>
    <property type="evidence" value="ECO:0007669"/>
    <property type="project" value="UniProtKB-KW"/>
</dbReference>
<dbReference type="GO" id="GO:0020037">
    <property type="term" value="F:heme binding"/>
    <property type="evidence" value="ECO:0007669"/>
    <property type="project" value="InterPro"/>
</dbReference>
<name>A0A4S4LRX5_9APHY</name>
<dbReference type="AlphaFoldDB" id="A0A4S4LRX5"/>
<evidence type="ECO:0000313" key="9">
    <source>
        <dbReference type="EMBL" id="THH15142.1"/>
    </source>
</evidence>
<feature type="domain" description="Cytochrome c" evidence="8">
    <location>
        <begin position="242"/>
        <end position="373"/>
    </location>
</feature>
<feature type="compositionally biased region" description="Acidic residues" evidence="6">
    <location>
        <begin position="370"/>
        <end position="390"/>
    </location>
</feature>
<sequence length="423" mass="45547">MSSLKEDYLRVPKLEASGTNWVIYKDRLRWATDARGYLGHLDGTNVEPSPPIPVAAPGPTPADPALAAAAVAANAAAVTAYDAALATHVDELSTWKKGEAVVKQLVASTITDSQFMKVRTKPTAAAIWAALTGEFEKKSRMVSVDLRRRLQDTRCGERDDLRTHFSKLRTMREDLSAMGHPPSDDDFYAIILGSLPSSYDPYISAVTATSSVLGTSLSAEDLMITLTEEYERRSLRSKGARKDESKDAAFYSTDGKARSKRTVECYNCHKKGHMKADCWSPGGGKEGQGPKGKGKAGEAGGAAAADSKDAAWMAMAEDNIMDFLEGGYQSTPSNTSILDDSTFLDSDSDDSWFATDSDTESLPDLVEVLDSDDEDDGMSEASDDWMDDDNTAFTDTFDSAFLTGPPQGPGGVETELYDSGASR</sequence>
<protein>
    <recommendedName>
        <fullName evidence="11">CCHC-type domain-containing protein</fullName>
    </recommendedName>
</protein>
<keyword evidence="5" id="KW-0349">Heme</keyword>
<evidence type="ECO:0000256" key="6">
    <source>
        <dbReference type="SAM" id="MobiDB-lite"/>
    </source>
</evidence>
<dbReference type="EMBL" id="SGPM01000851">
    <property type="protein sequence ID" value="THH15142.1"/>
    <property type="molecule type" value="Genomic_DNA"/>
</dbReference>
<keyword evidence="4" id="KW-0862">Zinc</keyword>
<evidence type="ECO:0000256" key="2">
    <source>
        <dbReference type="ARBA" id="ARBA00022723"/>
    </source>
</evidence>
<dbReference type="SMART" id="SM00343">
    <property type="entry name" value="ZnF_C2HC"/>
    <property type="match status" value="1"/>
</dbReference>
<dbReference type="Proteomes" id="UP000308730">
    <property type="component" value="Unassembled WGS sequence"/>
</dbReference>
<evidence type="ECO:0000256" key="1">
    <source>
        <dbReference type="ARBA" id="ARBA00022664"/>
    </source>
</evidence>
<evidence type="ECO:0000259" key="8">
    <source>
        <dbReference type="PROSITE" id="PS51007"/>
    </source>
</evidence>
<keyword evidence="3 5" id="KW-0408">Iron</keyword>
<evidence type="ECO:0000313" key="10">
    <source>
        <dbReference type="Proteomes" id="UP000308730"/>
    </source>
</evidence>
<dbReference type="PANTHER" id="PTHR47481:SF31">
    <property type="entry name" value="OS01G0873500 PROTEIN"/>
    <property type="match status" value="1"/>
</dbReference>
<evidence type="ECO:0000259" key="7">
    <source>
        <dbReference type="PROSITE" id="PS50158"/>
    </source>
</evidence>
<dbReference type="PANTHER" id="PTHR47481">
    <property type="match status" value="1"/>
</dbReference>
<proteinExistence type="predicted"/>
<feature type="compositionally biased region" description="Gly residues" evidence="6">
    <location>
        <begin position="281"/>
        <end position="291"/>
    </location>
</feature>
<dbReference type="GO" id="GO:0006397">
    <property type="term" value="P:mRNA processing"/>
    <property type="evidence" value="ECO:0007669"/>
    <property type="project" value="UniProtKB-KW"/>
</dbReference>
<dbReference type="GO" id="GO:0003676">
    <property type="term" value="F:nucleic acid binding"/>
    <property type="evidence" value="ECO:0007669"/>
    <property type="project" value="InterPro"/>
</dbReference>
<evidence type="ECO:0000256" key="3">
    <source>
        <dbReference type="ARBA" id="ARBA00023004"/>
    </source>
</evidence>
<dbReference type="InterPro" id="IPR036875">
    <property type="entry name" value="Znf_CCHC_sf"/>
</dbReference>
<gene>
    <name evidence="9" type="ORF">EUX98_g9511</name>
</gene>
<keyword evidence="2 5" id="KW-0479">Metal-binding</keyword>
<feature type="compositionally biased region" description="Basic and acidic residues" evidence="6">
    <location>
        <begin position="233"/>
        <end position="247"/>
    </location>
</feature>
<dbReference type="InterPro" id="IPR001878">
    <property type="entry name" value="Znf_CCHC"/>
</dbReference>
<dbReference type="SUPFAM" id="SSF57756">
    <property type="entry name" value="Retrovirus zinc finger-like domains"/>
    <property type="match status" value="1"/>
</dbReference>
<dbReference type="PROSITE" id="PS50158">
    <property type="entry name" value="ZF_CCHC"/>
    <property type="match status" value="1"/>
</dbReference>
<keyword evidence="4" id="KW-0863">Zinc-finger</keyword>
<keyword evidence="10" id="KW-1185">Reference proteome</keyword>
<feature type="region of interest" description="Disordered" evidence="6">
    <location>
        <begin position="370"/>
        <end position="423"/>
    </location>
</feature>
<feature type="region of interest" description="Disordered" evidence="6">
    <location>
        <begin position="233"/>
        <end position="253"/>
    </location>
</feature>
<evidence type="ECO:0000256" key="5">
    <source>
        <dbReference type="PROSITE-ProRule" id="PRU00433"/>
    </source>
</evidence>
<organism evidence="9 10">
    <name type="scientific">Antrodiella citrinella</name>
    <dbReference type="NCBI Taxonomy" id="2447956"/>
    <lineage>
        <taxon>Eukaryota</taxon>
        <taxon>Fungi</taxon>
        <taxon>Dikarya</taxon>
        <taxon>Basidiomycota</taxon>
        <taxon>Agaricomycotina</taxon>
        <taxon>Agaricomycetes</taxon>
        <taxon>Polyporales</taxon>
        <taxon>Steccherinaceae</taxon>
        <taxon>Antrodiella</taxon>
    </lineage>
</organism>
<feature type="domain" description="CCHC-type" evidence="7">
    <location>
        <begin position="265"/>
        <end position="278"/>
    </location>
</feature>
<dbReference type="InterPro" id="IPR009056">
    <property type="entry name" value="Cyt_c-like_dom"/>
</dbReference>
<dbReference type="Pfam" id="PF14223">
    <property type="entry name" value="Retrotran_gag_2"/>
    <property type="match status" value="1"/>
</dbReference>
<keyword evidence="1" id="KW-0507">mRNA processing</keyword>